<evidence type="ECO:0000259" key="3">
    <source>
        <dbReference type="Pfam" id="PF13518"/>
    </source>
</evidence>
<feature type="non-terminal residue" evidence="4">
    <location>
        <position position="1"/>
    </location>
</feature>
<feature type="domain" description="Insertion element IS150 protein InsJ-like helix-turn-helix" evidence="3">
    <location>
        <begin position="78"/>
        <end position="128"/>
    </location>
</feature>
<dbReference type="InterPro" id="IPR052057">
    <property type="entry name" value="IS150/IS1296_orfA-like"/>
</dbReference>
<proteinExistence type="inferred from homology"/>
<dbReference type="Gene3D" id="1.10.10.10">
    <property type="entry name" value="Winged helix-like DNA-binding domain superfamily/Winged helix DNA-binding domain"/>
    <property type="match status" value="1"/>
</dbReference>
<keyword evidence="5" id="KW-1185">Reference proteome</keyword>
<protein>
    <submittedName>
        <fullName evidence="4">Transposase</fullName>
    </submittedName>
</protein>
<evidence type="ECO:0000313" key="4">
    <source>
        <dbReference type="EMBL" id="KXB57957.1"/>
    </source>
</evidence>
<dbReference type="PANTHER" id="PTHR33795:SF1">
    <property type="entry name" value="INSERTION ELEMENT IS150 PROTEIN INSJ"/>
    <property type="match status" value="1"/>
</dbReference>
<gene>
    <name evidence="4" type="ORF">HMPREF1871_00719</name>
</gene>
<dbReference type="PANTHER" id="PTHR33795">
    <property type="entry name" value="INSERTION ELEMENT IS150 PROTEIN INSJ"/>
    <property type="match status" value="1"/>
</dbReference>
<feature type="coiled-coil region" evidence="2">
    <location>
        <begin position="140"/>
        <end position="203"/>
    </location>
</feature>
<dbReference type="Pfam" id="PF13518">
    <property type="entry name" value="HTH_28"/>
    <property type="match status" value="1"/>
</dbReference>
<comment type="caution">
    <text evidence="4">The sequence shown here is derived from an EMBL/GenBank/DDBJ whole genome shotgun (WGS) entry which is preliminary data.</text>
</comment>
<dbReference type="SUPFAM" id="SSF46689">
    <property type="entry name" value="Homeodomain-like"/>
    <property type="match status" value="1"/>
</dbReference>
<comment type="similarity">
    <text evidence="1">Belongs to the IS150/IS1296 orfA family.</text>
</comment>
<keyword evidence="2" id="KW-0175">Coiled coil</keyword>
<sequence length="203" mass="23751">ICTLFTGQTSKEGIFMKYSYEFKKECVQLYREGIWANTPEGTSEKNFHDSIRIWFKLEELHGPEILKHGNNINWTPDEKLEMVSKVLAGNSIKSIAIEYGINDGQLYSWVNKYKNYGYNGLVNKKKGSKSKNTSMKSKYNHKAKELNESEREELIRLRAENEYIKAENEIIKKEIALREERYAAQLKAKKQRLSKNLKKKDTD</sequence>
<evidence type="ECO:0000256" key="2">
    <source>
        <dbReference type="SAM" id="Coils"/>
    </source>
</evidence>
<evidence type="ECO:0000313" key="5">
    <source>
        <dbReference type="Proteomes" id="UP000070467"/>
    </source>
</evidence>
<dbReference type="InterPro" id="IPR036388">
    <property type="entry name" value="WH-like_DNA-bd_sf"/>
</dbReference>
<dbReference type="EMBL" id="LSDB01000024">
    <property type="protein sequence ID" value="KXB57957.1"/>
    <property type="molecule type" value="Genomic_DNA"/>
</dbReference>
<dbReference type="Proteomes" id="UP000070467">
    <property type="component" value="Unassembled WGS sequence"/>
</dbReference>
<organism evidence="4 5">
    <name type="scientific">Gemelliphila asaccharolytica</name>
    <dbReference type="NCBI Taxonomy" id="502393"/>
    <lineage>
        <taxon>Bacteria</taxon>
        <taxon>Bacillati</taxon>
        <taxon>Bacillota</taxon>
        <taxon>Bacilli</taxon>
        <taxon>Bacillales</taxon>
        <taxon>Gemellaceae</taxon>
        <taxon>Gemelliphila</taxon>
    </lineage>
</organism>
<dbReference type="InterPro" id="IPR055247">
    <property type="entry name" value="InsJ-like_HTH"/>
</dbReference>
<name>A0ABR5TP81_9BACL</name>
<reference evidence="4 5" key="1">
    <citation type="submission" date="2016-01" db="EMBL/GenBank/DDBJ databases">
        <authorList>
            <person name="Mitreva M."/>
            <person name="Pepin K.H."/>
            <person name="Mihindukulasuriya K.A."/>
            <person name="Fulton R."/>
            <person name="Fronick C."/>
            <person name="O'Laughlin M."/>
            <person name="Miner T."/>
            <person name="Herter B."/>
            <person name="Rosa B.A."/>
            <person name="Cordes M."/>
            <person name="Tomlinson C."/>
            <person name="Wollam A."/>
            <person name="Palsikar V.B."/>
            <person name="Mardis E.R."/>
            <person name="Wilson R.K."/>
        </authorList>
    </citation>
    <scope>NUCLEOTIDE SEQUENCE [LARGE SCALE GENOMIC DNA]</scope>
    <source>
        <strain evidence="4 5">KA00071</strain>
    </source>
</reference>
<evidence type="ECO:0000256" key="1">
    <source>
        <dbReference type="ARBA" id="ARBA00038232"/>
    </source>
</evidence>
<dbReference type="InterPro" id="IPR009057">
    <property type="entry name" value="Homeodomain-like_sf"/>
</dbReference>
<accession>A0ABR5TP81</accession>